<name>A0A210R449_MIZYE</name>
<keyword evidence="2" id="KW-0732">Signal</keyword>
<accession>A0A210R449</accession>
<evidence type="ECO:0000313" key="4">
    <source>
        <dbReference type="Proteomes" id="UP000242188"/>
    </source>
</evidence>
<feature type="transmembrane region" description="Helical" evidence="1">
    <location>
        <begin position="200"/>
        <end position="221"/>
    </location>
</feature>
<dbReference type="Proteomes" id="UP000242188">
    <property type="component" value="Unassembled WGS sequence"/>
</dbReference>
<comment type="caution">
    <text evidence="3">The sequence shown here is derived from an EMBL/GenBank/DDBJ whole genome shotgun (WGS) entry which is preliminary data.</text>
</comment>
<keyword evidence="1" id="KW-0812">Transmembrane</keyword>
<gene>
    <name evidence="3" type="ORF">KP79_PYT11620</name>
</gene>
<feature type="chain" id="PRO_5012352001" description="Fibronectin type-III domain-containing protein" evidence="2">
    <location>
        <begin position="22"/>
        <end position="377"/>
    </location>
</feature>
<keyword evidence="4" id="KW-1185">Reference proteome</keyword>
<evidence type="ECO:0000313" key="3">
    <source>
        <dbReference type="EMBL" id="OWF55840.1"/>
    </source>
</evidence>
<organism evidence="3 4">
    <name type="scientific">Mizuhopecten yessoensis</name>
    <name type="common">Japanese scallop</name>
    <name type="synonym">Patinopecten yessoensis</name>
    <dbReference type="NCBI Taxonomy" id="6573"/>
    <lineage>
        <taxon>Eukaryota</taxon>
        <taxon>Metazoa</taxon>
        <taxon>Spiralia</taxon>
        <taxon>Lophotrochozoa</taxon>
        <taxon>Mollusca</taxon>
        <taxon>Bivalvia</taxon>
        <taxon>Autobranchia</taxon>
        <taxon>Pteriomorphia</taxon>
        <taxon>Pectinida</taxon>
        <taxon>Pectinoidea</taxon>
        <taxon>Pectinidae</taxon>
        <taxon>Mizuhopecten</taxon>
    </lineage>
</organism>
<keyword evidence="1" id="KW-1133">Transmembrane helix</keyword>
<feature type="signal peptide" evidence="2">
    <location>
        <begin position="1"/>
        <end position="21"/>
    </location>
</feature>
<evidence type="ECO:0000256" key="2">
    <source>
        <dbReference type="SAM" id="SignalP"/>
    </source>
</evidence>
<proteinExistence type="predicted"/>
<protein>
    <recommendedName>
        <fullName evidence="5">Fibronectin type-III domain-containing protein</fullName>
    </recommendedName>
</protein>
<evidence type="ECO:0000256" key="1">
    <source>
        <dbReference type="SAM" id="Phobius"/>
    </source>
</evidence>
<keyword evidence="1" id="KW-0472">Membrane</keyword>
<dbReference type="AlphaFoldDB" id="A0A210R449"/>
<sequence length="377" mass="42212">MTHFTGFGLSLVLWLFNPVSCSLTCNSTCTAIDHNVNVTFACTLLEIPEETDSWVPECGPDKPSQISCDQVHINNKTQLGFSWHPPGDSSAKDITGFRILIFITNTGNFYPRKSYRMNLTEWKAYLTHPQSTFTLRCLFDEEGDRQYVPVFAHVFSLPKSSKKLCTRNSSSCEKKERFTPATVHTVTETVHTVTETKTGLGIYIGVPAALVVFLVSAILAFRWFRTGKRKSCSVSHIEERNGHNSVSTISGEPQFTQTVPFDPHPGLRTKRDIDAQNFECFKEESIQKHGKDLKVFISSELQLEEIPRETFGRVGNDDTGYSSGSDRVCPVHGYSTEAKHTVPDLDYSDCIPPLSDEATQRVALSLAAFNEKSENHQ</sequence>
<reference evidence="3 4" key="1">
    <citation type="journal article" date="2017" name="Nat. Ecol. Evol.">
        <title>Scallop genome provides insights into evolution of bilaterian karyotype and development.</title>
        <authorList>
            <person name="Wang S."/>
            <person name="Zhang J."/>
            <person name="Jiao W."/>
            <person name="Li J."/>
            <person name="Xun X."/>
            <person name="Sun Y."/>
            <person name="Guo X."/>
            <person name="Huan P."/>
            <person name="Dong B."/>
            <person name="Zhang L."/>
            <person name="Hu X."/>
            <person name="Sun X."/>
            <person name="Wang J."/>
            <person name="Zhao C."/>
            <person name="Wang Y."/>
            <person name="Wang D."/>
            <person name="Huang X."/>
            <person name="Wang R."/>
            <person name="Lv J."/>
            <person name="Li Y."/>
            <person name="Zhang Z."/>
            <person name="Liu B."/>
            <person name="Lu W."/>
            <person name="Hui Y."/>
            <person name="Liang J."/>
            <person name="Zhou Z."/>
            <person name="Hou R."/>
            <person name="Li X."/>
            <person name="Liu Y."/>
            <person name="Li H."/>
            <person name="Ning X."/>
            <person name="Lin Y."/>
            <person name="Zhao L."/>
            <person name="Xing Q."/>
            <person name="Dou J."/>
            <person name="Li Y."/>
            <person name="Mao J."/>
            <person name="Guo H."/>
            <person name="Dou H."/>
            <person name="Li T."/>
            <person name="Mu C."/>
            <person name="Jiang W."/>
            <person name="Fu Q."/>
            <person name="Fu X."/>
            <person name="Miao Y."/>
            <person name="Liu J."/>
            <person name="Yu Q."/>
            <person name="Li R."/>
            <person name="Liao H."/>
            <person name="Li X."/>
            <person name="Kong Y."/>
            <person name="Jiang Z."/>
            <person name="Chourrout D."/>
            <person name="Li R."/>
            <person name="Bao Z."/>
        </authorList>
    </citation>
    <scope>NUCLEOTIDE SEQUENCE [LARGE SCALE GENOMIC DNA]</scope>
    <source>
        <strain evidence="3 4">PY_sf001</strain>
    </source>
</reference>
<dbReference type="EMBL" id="NEDP02000459">
    <property type="protein sequence ID" value="OWF55840.1"/>
    <property type="molecule type" value="Genomic_DNA"/>
</dbReference>
<evidence type="ECO:0008006" key="5">
    <source>
        <dbReference type="Google" id="ProtNLM"/>
    </source>
</evidence>